<keyword evidence="3" id="KW-0732">Signal</keyword>
<dbReference type="InterPro" id="IPR029018">
    <property type="entry name" value="Hex-like_dom2"/>
</dbReference>
<feature type="domain" description="Beta-hexosaminidase eukaryotic type N-terminal" evidence="10">
    <location>
        <begin position="34"/>
        <end position="134"/>
    </location>
</feature>
<keyword evidence="12" id="KW-1185">Reference proteome</keyword>
<dbReference type="GO" id="GO:0030203">
    <property type="term" value="P:glycosaminoglycan metabolic process"/>
    <property type="evidence" value="ECO:0007669"/>
    <property type="project" value="TreeGrafter"/>
</dbReference>
<keyword evidence="6 7" id="KW-0326">Glycosidase</keyword>
<evidence type="ECO:0000313" key="12">
    <source>
        <dbReference type="Proteomes" id="UP000014074"/>
    </source>
</evidence>
<evidence type="ECO:0000259" key="10">
    <source>
        <dbReference type="Pfam" id="PF14845"/>
    </source>
</evidence>
<feature type="active site" description="Proton donor" evidence="8">
    <location>
        <position position="320"/>
    </location>
</feature>
<dbReference type="HOGENOM" id="CLU_007082_0_2_1"/>
<dbReference type="SUPFAM" id="SSF51445">
    <property type="entry name" value="(Trans)glycosidases"/>
    <property type="match status" value="1"/>
</dbReference>
<dbReference type="Proteomes" id="UP000014074">
    <property type="component" value="Unassembled WGS sequence"/>
</dbReference>
<dbReference type="InterPro" id="IPR015883">
    <property type="entry name" value="Glyco_hydro_20_cat"/>
</dbReference>
<comment type="catalytic activity">
    <reaction evidence="1 7">
        <text>Hydrolysis of terminal non-reducing N-acetyl-D-hexosamine residues in N-acetyl-beta-D-hexosaminides.</text>
        <dbReference type="EC" id="3.2.1.52"/>
    </reaction>
</comment>
<dbReference type="CDD" id="cd06562">
    <property type="entry name" value="GH20_HexA_HexB-like"/>
    <property type="match status" value="1"/>
</dbReference>
<dbReference type="Pfam" id="PF00728">
    <property type="entry name" value="Glyco_hydro_20"/>
    <property type="match status" value="1"/>
</dbReference>
<sequence>MVPRCPCPDDGVNTKNDLNLQLPYTYGYEPFKFDSKQIVQAGVSRALSSIFHTNFVPWKLHKKGSDYEPNVHGKINWLKSLAITQTGKDTTFKPADGQVVDESYNLTLSKDGKAKLTAVSSIGVLRGLETFTQLFYKHSAGPFWYTPYAPVAIEDAPRFSHRGVLLDVARNFYSVDDITSTIDVMAWNKMNKLHIHVTDSQSWPLEIPAFPDLAKKGAYRPDLVYSPADVKYIQEYGIHRGVEVYLEIDMPGHIGSVAWSKPELIVAYDGFPYYWWCAEPPCGAFKLNDTAVDAFLEKLFDDLLPRVAPYTAYFHTGGDELNANDSMLDPGVRSNATEVLQPLLQKFIDAQHSRVRKHGLVPMVWEEIPIDWNVTIGKDTVVQAWLSDSSVKAITSKGNKVIDSNYNFWYLDCGRGEWLNFDNGLAWDTFFPFDDWCGPLKNWRLIYSHDPVAGLTDEEAKLVLGGEVAVWSETIDPENLETILWPRGSAAGEVLWSGRTDASGQNRSQLTAAPRLNEWRERLVARGIRASPVQMTFCLQAENAVEW</sequence>
<dbReference type="Pfam" id="PF14845">
    <property type="entry name" value="Glycohydro_20b2"/>
    <property type="match status" value="1"/>
</dbReference>
<organism evidence="11 12">
    <name type="scientific">Phaeoacremonium minimum (strain UCR-PA7)</name>
    <name type="common">Esca disease fungus</name>
    <name type="synonym">Togninia minima</name>
    <dbReference type="NCBI Taxonomy" id="1286976"/>
    <lineage>
        <taxon>Eukaryota</taxon>
        <taxon>Fungi</taxon>
        <taxon>Dikarya</taxon>
        <taxon>Ascomycota</taxon>
        <taxon>Pezizomycotina</taxon>
        <taxon>Sordariomycetes</taxon>
        <taxon>Sordariomycetidae</taxon>
        <taxon>Togniniales</taxon>
        <taxon>Togniniaceae</taxon>
        <taxon>Phaeoacremonium</taxon>
    </lineage>
</organism>
<dbReference type="EMBL" id="KB933247">
    <property type="protein sequence ID" value="EON97932.1"/>
    <property type="molecule type" value="Genomic_DNA"/>
</dbReference>
<evidence type="ECO:0000256" key="2">
    <source>
        <dbReference type="ARBA" id="ARBA00006285"/>
    </source>
</evidence>
<protein>
    <recommendedName>
        <fullName evidence="7">Beta-hexosaminidase</fullName>
        <ecNumber evidence="7">3.2.1.52</ecNumber>
    </recommendedName>
</protein>
<dbReference type="OrthoDB" id="428480at2759"/>
<dbReference type="FunFam" id="3.20.20.80:FF:000063">
    <property type="entry name" value="Beta-hexosaminidase"/>
    <property type="match status" value="1"/>
</dbReference>
<evidence type="ECO:0000259" key="9">
    <source>
        <dbReference type="Pfam" id="PF00728"/>
    </source>
</evidence>
<dbReference type="eggNOG" id="KOG2499">
    <property type="taxonomic scope" value="Eukaryota"/>
</dbReference>
<dbReference type="InterPro" id="IPR025705">
    <property type="entry name" value="Beta_hexosaminidase_sua/sub"/>
</dbReference>
<evidence type="ECO:0000256" key="5">
    <source>
        <dbReference type="ARBA" id="ARBA00023180"/>
    </source>
</evidence>
<feature type="domain" description="Glycoside hydrolase family 20 catalytic" evidence="9">
    <location>
        <begin position="159"/>
        <end position="498"/>
    </location>
</feature>
<dbReference type="EC" id="3.2.1.52" evidence="7"/>
<proteinExistence type="inferred from homology"/>
<reference evidence="12" key="1">
    <citation type="journal article" date="2013" name="Genome Announc.">
        <title>Draft genome sequence of the ascomycete Phaeoacremonium aleophilum strain UCR-PA7, a causal agent of the esca disease complex in grapevines.</title>
        <authorList>
            <person name="Blanco-Ulate B."/>
            <person name="Rolshausen P."/>
            <person name="Cantu D."/>
        </authorList>
    </citation>
    <scope>NUCLEOTIDE SEQUENCE [LARGE SCALE GENOMIC DNA]</scope>
    <source>
        <strain evidence="12">UCR-PA7</strain>
    </source>
</reference>
<evidence type="ECO:0000256" key="1">
    <source>
        <dbReference type="ARBA" id="ARBA00001231"/>
    </source>
</evidence>
<dbReference type="SUPFAM" id="SSF55545">
    <property type="entry name" value="beta-N-acetylhexosaminidase-like domain"/>
    <property type="match status" value="1"/>
</dbReference>
<dbReference type="KEGG" id="tmn:UCRPA7_6515"/>
<comment type="similarity">
    <text evidence="2 7">Belongs to the glycosyl hydrolase 20 family.</text>
</comment>
<keyword evidence="5" id="KW-0325">Glycoprotein</keyword>
<dbReference type="InterPro" id="IPR029019">
    <property type="entry name" value="HEX_eukaryotic_N"/>
</dbReference>
<evidence type="ECO:0000256" key="8">
    <source>
        <dbReference type="PIRSR" id="PIRSR001093-1"/>
    </source>
</evidence>
<dbReference type="RefSeq" id="XP_007917243.1">
    <property type="nucleotide sequence ID" value="XM_007919052.1"/>
</dbReference>
<keyword evidence="4 7" id="KW-0378">Hydrolase</keyword>
<evidence type="ECO:0000256" key="7">
    <source>
        <dbReference type="PIRNR" id="PIRNR001093"/>
    </source>
</evidence>
<evidence type="ECO:0000256" key="4">
    <source>
        <dbReference type="ARBA" id="ARBA00022801"/>
    </source>
</evidence>
<dbReference type="Gene3D" id="3.30.379.10">
    <property type="entry name" value="Chitobiase/beta-hexosaminidase domain 2-like"/>
    <property type="match status" value="1"/>
</dbReference>
<dbReference type="PRINTS" id="PR00738">
    <property type="entry name" value="GLHYDRLASE20"/>
</dbReference>
<dbReference type="PIRSF" id="PIRSF001093">
    <property type="entry name" value="B-hxosamndse_ab_euk"/>
    <property type="match status" value="1"/>
</dbReference>
<dbReference type="GO" id="GO:0016020">
    <property type="term" value="C:membrane"/>
    <property type="evidence" value="ECO:0007669"/>
    <property type="project" value="TreeGrafter"/>
</dbReference>
<dbReference type="GO" id="GO:0016231">
    <property type="term" value="F:beta-N-acetylglucosaminidase activity"/>
    <property type="evidence" value="ECO:0007669"/>
    <property type="project" value="TreeGrafter"/>
</dbReference>
<dbReference type="InterPro" id="IPR017853">
    <property type="entry name" value="GH"/>
</dbReference>
<evidence type="ECO:0000256" key="6">
    <source>
        <dbReference type="ARBA" id="ARBA00023295"/>
    </source>
</evidence>
<dbReference type="Gene3D" id="3.20.20.80">
    <property type="entry name" value="Glycosidases"/>
    <property type="match status" value="1"/>
</dbReference>
<dbReference type="AlphaFoldDB" id="R8BF63"/>
<dbReference type="PANTHER" id="PTHR22600">
    <property type="entry name" value="BETA-HEXOSAMINIDASE"/>
    <property type="match status" value="1"/>
</dbReference>
<dbReference type="PANTHER" id="PTHR22600:SF58">
    <property type="entry name" value="BETA-HEXOSAMINIDASE"/>
    <property type="match status" value="1"/>
</dbReference>
<evidence type="ECO:0000313" key="11">
    <source>
        <dbReference type="EMBL" id="EON97932.1"/>
    </source>
</evidence>
<evidence type="ECO:0000256" key="3">
    <source>
        <dbReference type="ARBA" id="ARBA00022729"/>
    </source>
</evidence>
<accession>R8BF63</accession>
<name>R8BF63_PHAM7</name>
<dbReference type="GeneID" id="19327179"/>
<dbReference type="GO" id="GO:0005975">
    <property type="term" value="P:carbohydrate metabolic process"/>
    <property type="evidence" value="ECO:0007669"/>
    <property type="project" value="InterPro"/>
</dbReference>
<gene>
    <name evidence="11" type="ORF">UCRPA7_6515</name>
</gene>